<dbReference type="Pfam" id="PF16884">
    <property type="entry name" value="ADH_N_2"/>
    <property type="match status" value="1"/>
</dbReference>
<accession>A0AA52H8J6</accession>
<dbReference type="EMBL" id="CP123872">
    <property type="protein sequence ID" value="WND02196.1"/>
    <property type="molecule type" value="Genomic_DNA"/>
</dbReference>
<dbReference type="InterPro" id="IPR036291">
    <property type="entry name" value="NAD(P)-bd_dom_sf"/>
</dbReference>
<dbReference type="KEGG" id="tmk:QGN29_11605"/>
<dbReference type="RefSeq" id="WP_310798031.1">
    <property type="nucleotide sequence ID" value="NZ_CP123872.1"/>
</dbReference>
<dbReference type="InterPro" id="IPR041694">
    <property type="entry name" value="ADH_N_2"/>
</dbReference>
<dbReference type="SUPFAM" id="SSF50129">
    <property type="entry name" value="GroES-like"/>
    <property type="match status" value="2"/>
</dbReference>
<evidence type="ECO:0000313" key="3">
    <source>
        <dbReference type="EMBL" id="WND02196.1"/>
    </source>
</evidence>
<proteinExistence type="predicted"/>
<dbReference type="InterPro" id="IPR011032">
    <property type="entry name" value="GroES-like_sf"/>
</dbReference>
<keyword evidence="4" id="KW-1185">Reference proteome</keyword>
<dbReference type="SUPFAM" id="SSF51735">
    <property type="entry name" value="NAD(P)-binding Rossmann-fold domains"/>
    <property type="match status" value="1"/>
</dbReference>
<evidence type="ECO:0000313" key="4">
    <source>
        <dbReference type="Proteomes" id="UP001268683"/>
    </source>
</evidence>
<organism evidence="3 4">
    <name type="scientific">Temperatibacter marinus</name>
    <dbReference type="NCBI Taxonomy" id="1456591"/>
    <lineage>
        <taxon>Bacteria</taxon>
        <taxon>Pseudomonadati</taxon>
        <taxon>Pseudomonadota</taxon>
        <taxon>Alphaproteobacteria</taxon>
        <taxon>Kordiimonadales</taxon>
        <taxon>Temperatibacteraceae</taxon>
        <taxon>Temperatibacter</taxon>
    </lineage>
</organism>
<dbReference type="Gene3D" id="3.40.50.720">
    <property type="entry name" value="NAD(P)-binding Rossmann-like Domain"/>
    <property type="match status" value="1"/>
</dbReference>
<dbReference type="InterPro" id="IPR045010">
    <property type="entry name" value="MDR_fam"/>
</dbReference>
<dbReference type="GO" id="GO:0016628">
    <property type="term" value="F:oxidoreductase activity, acting on the CH-CH group of donors, NAD or NADP as acceptor"/>
    <property type="evidence" value="ECO:0007669"/>
    <property type="project" value="InterPro"/>
</dbReference>
<dbReference type="Proteomes" id="UP001268683">
    <property type="component" value="Chromosome"/>
</dbReference>
<keyword evidence="1" id="KW-0560">Oxidoreductase</keyword>
<dbReference type="PANTHER" id="PTHR43205">
    <property type="entry name" value="PROSTAGLANDIN REDUCTASE"/>
    <property type="match status" value="1"/>
</dbReference>
<dbReference type="AlphaFoldDB" id="A0AA52H8J6"/>
<dbReference type="Pfam" id="PF00107">
    <property type="entry name" value="ADH_zinc_N"/>
    <property type="match status" value="1"/>
</dbReference>
<name>A0AA52H8J6_9PROT</name>
<dbReference type="PANTHER" id="PTHR43205:SF7">
    <property type="entry name" value="PROSTAGLANDIN REDUCTASE 1"/>
    <property type="match status" value="1"/>
</dbReference>
<dbReference type="Gene3D" id="3.90.180.10">
    <property type="entry name" value="Medium-chain alcohol dehydrogenases, catalytic domain"/>
    <property type="match status" value="1"/>
</dbReference>
<reference evidence="3" key="1">
    <citation type="submission" date="2023-04" db="EMBL/GenBank/DDBJ databases">
        <title>Complete genome sequence of Temperatibacter marinus.</title>
        <authorList>
            <person name="Rong J.-C."/>
            <person name="Yi M.-L."/>
            <person name="Zhao Q."/>
        </authorList>
    </citation>
    <scope>NUCLEOTIDE SEQUENCE</scope>
    <source>
        <strain evidence="3">NBRC 110045</strain>
    </source>
</reference>
<protein>
    <submittedName>
        <fullName evidence="3">NADP-dependent oxidoreductase</fullName>
    </submittedName>
</protein>
<evidence type="ECO:0000256" key="1">
    <source>
        <dbReference type="ARBA" id="ARBA00023002"/>
    </source>
</evidence>
<feature type="domain" description="Enoyl reductase (ER)" evidence="2">
    <location>
        <begin position="18"/>
        <end position="333"/>
    </location>
</feature>
<dbReference type="InterPro" id="IPR020843">
    <property type="entry name" value="ER"/>
</dbReference>
<gene>
    <name evidence="3" type="ORF">QGN29_11605</name>
</gene>
<dbReference type="CDD" id="cd05288">
    <property type="entry name" value="PGDH"/>
    <property type="match status" value="1"/>
</dbReference>
<sequence length="336" mass="36112">MTKNKEILFKKPPVGPVTDDTFELAETAIPSAGDGQFVVQAHYMSVDPYMRSRMTNVKSYIPPFELGKPLQAGIVGEVVESNHDKFPVGCYVSGMGNWANYTVTDGEGYNQVPSGPAPLSYFLGILGMPGMTAWVGLTKIGACKEGDNVYVSAASGAVGQVVGQIAKQMGCHVSGSAGSDDKVAYLKELGFDQAFNYKTCGDLNKAIATANPKGIDVYFENVGGPMLEAVLNNMRFNGRIAACGMIADYDAASASDVSTSPRNLPIIIGREIKMQGFIVSNHTKECIEWIQQGSQWITEGKLKYRESVAEGLENAPQAFMDMMAGKNFGKQVVKLV</sequence>
<dbReference type="SMART" id="SM00829">
    <property type="entry name" value="PKS_ER"/>
    <property type="match status" value="1"/>
</dbReference>
<dbReference type="FunFam" id="3.40.50.720:FF:000121">
    <property type="entry name" value="Prostaglandin reductase 2"/>
    <property type="match status" value="1"/>
</dbReference>
<evidence type="ECO:0000259" key="2">
    <source>
        <dbReference type="SMART" id="SM00829"/>
    </source>
</evidence>
<dbReference type="InterPro" id="IPR013149">
    <property type="entry name" value="ADH-like_C"/>
</dbReference>